<keyword evidence="14" id="KW-1185">Reference proteome</keyword>
<dbReference type="AlphaFoldDB" id="A0A419SAP6"/>
<accession>A0A419SAP6</accession>
<evidence type="ECO:0000256" key="2">
    <source>
        <dbReference type="ARBA" id="ARBA00004141"/>
    </source>
</evidence>
<evidence type="ECO:0000256" key="6">
    <source>
        <dbReference type="ARBA" id="ARBA00023002"/>
    </source>
</evidence>
<keyword evidence="8" id="KW-0350">Heme biosynthesis</keyword>
<dbReference type="GO" id="GO:0006784">
    <property type="term" value="P:heme A biosynthetic process"/>
    <property type="evidence" value="ECO:0007669"/>
    <property type="project" value="InterPro"/>
</dbReference>
<comment type="catalytic activity">
    <reaction evidence="11">
        <text>Fe(II)-heme o + 2 A + H2O = Fe(II)-heme a + 2 AH2</text>
        <dbReference type="Rhea" id="RHEA:63388"/>
        <dbReference type="ChEBI" id="CHEBI:13193"/>
        <dbReference type="ChEBI" id="CHEBI:15377"/>
        <dbReference type="ChEBI" id="CHEBI:17499"/>
        <dbReference type="ChEBI" id="CHEBI:60530"/>
        <dbReference type="ChEBI" id="CHEBI:61715"/>
        <dbReference type="EC" id="1.17.99.9"/>
    </reaction>
    <physiologicalReaction direction="left-to-right" evidence="11">
        <dbReference type="Rhea" id="RHEA:63389"/>
    </physiologicalReaction>
</comment>
<dbReference type="OrthoDB" id="9793156at2"/>
<dbReference type="EMBL" id="MBTA01000003">
    <property type="protein sequence ID" value="RKD19091.1"/>
    <property type="molecule type" value="Genomic_DNA"/>
</dbReference>
<evidence type="ECO:0000313" key="14">
    <source>
        <dbReference type="Proteomes" id="UP000283433"/>
    </source>
</evidence>
<reference evidence="13 14" key="1">
    <citation type="submission" date="2016-07" db="EMBL/GenBank/DDBJ databases">
        <title>Genome of Pelobium manganitolerans.</title>
        <authorList>
            <person name="Wu S."/>
            <person name="Wang G."/>
        </authorList>
    </citation>
    <scope>NUCLEOTIDE SEQUENCE [LARGE SCALE GENOMIC DNA]</scope>
    <source>
        <strain evidence="13 14">YS-25</strain>
    </source>
</reference>
<comment type="cofactor">
    <cofactor evidence="1">
        <name>heme b</name>
        <dbReference type="ChEBI" id="CHEBI:60344"/>
    </cofactor>
</comment>
<feature type="transmembrane region" description="Helical" evidence="12">
    <location>
        <begin position="81"/>
        <end position="99"/>
    </location>
</feature>
<proteinExistence type="predicted"/>
<dbReference type="InterPro" id="IPR003780">
    <property type="entry name" value="COX15/CtaA_fam"/>
</dbReference>
<dbReference type="InterPro" id="IPR023754">
    <property type="entry name" value="HemeA_Synthase_type2"/>
</dbReference>
<organism evidence="13 14">
    <name type="scientific">Pelobium manganitolerans</name>
    <dbReference type="NCBI Taxonomy" id="1842495"/>
    <lineage>
        <taxon>Bacteria</taxon>
        <taxon>Pseudomonadati</taxon>
        <taxon>Bacteroidota</taxon>
        <taxon>Sphingobacteriia</taxon>
        <taxon>Sphingobacteriales</taxon>
        <taxon>Sphingobacteriaceae</taxon>
        <taxon>Pelobium</taxon>
    </lineage>
</organism>
<keyword evidence="9 12" id="KW-0472">Membrane</keyword>
<dbReference type="GO" id="GO:0016020">
    <property type="term" value="C:membrane"/>
    <property type="evidence" value="ECO:0007669"/>
    <property type="project" value="UniProtKB-SubCell"/>
</dbReference>
<feature type="transmembrane region" description="Helical" evidence="12">
    <location>
        <begin position="145"/>
        <end position="167"/>
    </location>
</feature>
<keyword evidence="6" id="KW-0560">Oxidoreductase</keyword>
<keyword evidence="7" id="KW-0408">Iron</keyword>
<dbReference type="Proteomes" id="UP000283433">
    <property type="component" value="Unassembled WGS sequence"/>
</dbReference>
<feature type="transmembrane region" description="Helical" evidence="12">
    <location>
        <begin position="276"/>
        <end position="297"/>
    </location>
</feature>
<keyword evidence="4" id="KW-0479">Metal-binding</keyword>
<comment type="pathway">
    <text evidence="10">Porphyrin-containing compound metabolism; heme A biosynthesis; heme A from heme O: step 1/1.</text>
</comment>
<dbReference type="GO" id="GO:0120547">
    <property type="term" value="F:heme A synthase activity"/>
    <property type="evidence" value="ECO:0007669"/>
    <property type="project" value="UniProtKB-EC"/>
</dbReference>
<evidence type="ECO:0000313" key="13">
    <source>
        <dbReference type="EMBL" id="RKD19091.1"/>
    </source>
</evidence>
<evidence type="ECO:0000256" key="1">
    <source>
        <dbReference type="ARBA" id="ARBA00001970"/>
    </source>
</evidence>
<evidence type="ECO:0000256" key="11">
    <source>
        <dbReference type="ARBA" id="ARBA00048044"/>
    </source>
</evidence>
<name>A0A419SAP6_9SPHI</name>
<evidence type="ECO:0000256" key="8">
    <source>
        <dbReference type="ARBA" id="ARBA00023133"/>
    </source>
</evidence>
<dbReference type="PANTHER" id="PTHR23289">
    <property type="entry name" value="CYTOCHROME C OXIDASE ASSEMBLY PROTEIN COX15"/>
    <property type="match status" value="1"/>
</dbReference>
<keyword evidence="5 12" id="KW-1133">Transmembrane helix</keyword>
<evidence type="ECO:0000256" key="4">
    <source>
        <dbReference type="ARBA" id="ARBA00022723"/>
    </source>
</evidence>
<evidence type="ECO:0000256" key="9">
    <source>
        <dbReference type="ARBA" id="ARBA00023136"/>
    </source>
</evidence>
<evidence type="ECO:0000256" key="12">
    <source>
        <dbReference type="SAM" id="Phobius"/>
    </source>
</evidence>
<protein>
    <submittedName>
        <fullName evidence="13">Cytochrome C oxidase assembly protein</fullName>
    </submittedName>
</protein>
<dbReference type="PANTHER" id="PTHR23289:SF2">
    <property type="entry name" value="CYTOCHROME C OXIDASE ASSEMBLY PROTEIN COX15 HOMOLOG"/>
    <property type="match status" value="1"/>
</dbReference>
<evidence type="ECO:0000256" key="10">
    <source>
        <dbReference type="ARBA" id="ARBA00044501"/>
    </source>
</evidence>
<feature type="transmembrane region" description="Helical" evidence="12">
    <location>
        <begin position="111"/>
        <end position="133"/>
    </location>
</feature>
<evidence type="ECO:0000256" key="3">
    <source>
        <dbReference type="ARBA" id="ARBA00022692"/>
    </source>
</evidence>
<evidence type="ECO:0000256" key="7">
    <source>
        <dbReference type="ARBA" id="ARBA00023004"/>
    </source>
</evidence>
<dbReference type="Pfam" id="PF02628">
    <property type="entry name" value="COX15-CtaA"/>
    <property type="match status" value="1"/>
</dbReference>
<comment type="caution">
    <text evidence="13">The sequence shown here is derived from an EMBL/GenBank/DDBJ whole genome shotgun (WGS) entry which is preliminary data.</text>
</comment>
<evidence type="ECO:0000256" key="5">
    <source>
        <dbReference type="ARBA" id="ARBA00022989"/>
    </source>
</evidence>
<sequence length="337" mass="38292">MVGVFMIIVQIIIGGVTRLTGSGLSITEWAPIMGVLPPLNHDAWLAAFDQYKQYGQFKHLNSGFTLSDFKFIFFWEWFHRLWARSLGFVFIIPFFYFLINKYFSKKMIWPLVLLFILGGLQGLIGWIMVQSGLTNTSISVNHIKLAIHFIAALVLLVYTFWFALKLLVPQNQSYQNPKLKAFLTIILALLTVQLIYGGFMAGLKAARFAPTWPSINGEAIPTNLWAQNWVDHPINVHFVHRGLAYLLTLLIVWGFFKIQNITKNSALTCLKQASRLPLILIFIQVSLGVASVLSSRTHTDGHFGVFETFAAFHQLAGILLLLSLVYQYYLVKAKQYV</sequence>
<feature type="transmembrane region" description="Helical" evidence="12">
    <location>
        <begin position="238"/>
        <end position="256"/>
    </location>
</feature>
<comment type="subcellular location">
    <subcellularLocation>
        <location evidence="2">Membrane</location>
        <topology evidence="2">Multi-pass membrane protein</topology>
    </subcellularLocation>
</comment>
<dbReference type="GO" id="GO:0046872">
    <property type="term" value="F:metal ion binding"/>
    <property type="evidence" value="ECO:0007669"/>
    <property type="project" value="UniProtKB-KW"/>
</dbReference>
<feature type="transmembrane region" description="Helical" evidence="12">
    <location>
        <begin position="179"/>
        <end position="203"/>
    </location>
</feature>
<keyword evidence="3 12" id="KW-0812">Transmembrane</keyword>
<feature type="transmembrane region" description="Helical" evidence="12">
    <location>
        <begin position="309"/>
        <end position="331"/>
    </location>
</feature>
<gene>
    <name evidence="13" type="ORF">BCY91_14215</name>
</gene>